<feature type="region of interest" description="Disordered" evidence="1">
    <location>
        <begin position="1"/>
        <end position="54"/>
    </location>
</feature>
<dbReference type="WBParaSite" id="SBAD_0001298401-mRNA-1">
    <property type="protein sequence ID" value="SBAD_0001298401-mRNA-1"/>
    <property type="gene ID" value="SBAD_0001298401"/>
</dbReference>
<evidence type="ECO:0000313" key="4">
    <source>
        <dbReference type="WBParaSite" id="SBAD_0001298401-mRNA-1"/>
    </source>
</evidence>
<accession>A0A183J9M6</accession>
<proteinExistence type="predicted"/>
<reference evidence="2 3" key="2">
    <citation type="submission" date="2018-11" db="EMBL/GenBank/DDBJ databases">
        <authorList>
            <consortium name="Pathogen Informatics"/>
        </authorList>
    </citation>
    <scope>NUCLEOTIDE SEQUENCE [LARGE SCALE GENOMIC DNA]</scope>
</reference>
<dbReference type="AlphaFoldDB" id="A0A183J9M6"/>
<dbReference type="EMBL" id="UZAM01018172">
    <property type="protein sequence ID" value="VDP49774.1"/>
    <property type="molecule type" value="Genomic_DNA"/>
</dbReference>
<reference evidence="4" key="1">
    <citation type="submission" date="2016-06" db="UniProtKB">
        <authorList>
            <consortium name="WormBaseParasite"/>
        </authorList>
    </citation>
    <scope>IDENTIFICATION</scope>
</reference>
<dbReference type="Proteomes" id="UP000270296">
    <property type="component" value="Unassembled WGS sequence"/>
</dbReference>
<feature type="compositionally biased region" description="Basic and acidic residues" evidence="1">
    <location>
        <begin position="20"/>
        <end position="31"/>
    </location>
</feature>
<keyword evidence="3" id="KW-1185">Reference proteome</keyword>
<name>A0A183J9M6_9BILA</name>
<gene>
    <name evidence="2" type="ORF">SBAD_LOCUS12574</name>
</gene>
<evidence type="ECO:0000256" key="1">
    <source>
        <dbReference type="SAM" id="MobiDB-lite"/>
    </source>
</evidence>
<sequence>MRTYEGGKSRSNFPYMLDEANSKHLDRKVEQVTKQTPTENHRHDTDVSDESDDNACCAAPRGYHENGGESSDAGPLILNTVAADRKCPSQPQASQDNFSILYEIFPRESVDRLLSERPGENNVELLAAQLVDCVEISDHQVAASVDEL</sequence>
<protein>
    <submittedName>
        <fullName evidence="4">CUE domain-containing protein</fullName>
    </submittedName>
</protein>
<organism evidence="4">
    <name type="scientific">Soboliphyme baturini</name>
    <dbReference type="NCBI Taxonomy" id="241478"/>
    <lineage>
        <taxon>Eukaryota</taxon>
        <taxon>Metazoa</taxon>
        <taxon>Ecdysozoa</taxon>
        <taxon>Nematoda</taxon>
        <taxon>Enoplea</taxon>
        <taxon>Dorylaimia</taxon>
        <taxon>Dioctophymatida</taxon>
        <taxon>Dioctophymatoidea</taxon>
        <taxon>Soboliphymatidae</taxon>
        <taxon>Soboliphyme</taxon>
    </lineage>
</organism>
<evidence type="ECO:0000313" key="2">
    <source>
        <dbReference type="EMBL" id="VDP49774.1"/>
    </source>
</evidence>
<evidence type="ECO:0000313" key="3">
    <source>
        <dbReference type="Proteomes" id="UP000270296"/>
    </source>
</evidence>